<dbReference type="InterPro" id="IPR015424">
    <property type="entry name" value="PyrdxlP-dep_Trfase"/>
</dbReference>
<evidence type="ECO:0000256" key="9">
    <source>
        <dbReference type="RuleBase" id="RU362118"/>
    </source>
</evidence>
<evidence type="ECO:0000256" key="10">
    <source>
        <dbReference type="SAM" id="MobiDB-lite"/>
    </source>
</evidence>
<evidence type="ECO:0000256" key="2">
    <source>
        <dbReference type="ARBA" id="ARBA00009077"/>
    </source>
</evidence>
<evidence type="ECO:0000256" key="8">
    <source>
        <dbReference type="ARBA" id="ARBA00093596"/>
    </source>
</evidence>
<dbReference type="GO" id="GO:0019346">
    <property type="term" value="P:transsulfuration"/>
    <property type="evidence" value="ECO:0007669"/>
    <property type="project" value="InterPro"/>
</dbReference>
<keyword evidence="4" id="KW-0028">Amino-acid biosynthesis</keyword>
<evidence type="ECO:0000256" key="4">
    <source>
        <dbReference type="ARBA" id="ARBA00023167"/>
    </source>
</evidence>
<dbReference type="FunFam" id="3.90.1150.10:FF:000033">
    <property type="entry name" value="Cystathionine gamma-synthase"/>
    <property type="match status" value="1"/>
</dbReference>
<dbReference type="GO" id="GO:0009507">
    <property type="term" value="C:chloroplast"/>
    <property type="evidence" value="ECO:0007669"/>
    <property type="project" value="TreeGrafter"/>
</dbReference>
<dbReference type="PROSITE" id="PS00868">
    <property type="entry name" value="CYS_MET_METAB_PP"/>
    <property type="match status" value="1"/>
</dbReference>
<keyword evidence="12" id="KW-1185">Reference proteome</keyword>
<feature type="region of interest" description="Disordered" evidence="10">
    <location>
        <begin position="23"/>
        <end position="42"/>
    </location>
</feature>
<dbReference type="InterPro" id="IPR054542">
    <property type="entry name" value="Cys_met_metab_PP"/>
</dbReference>
<evidence type="ECO:0000313" key="12">
    <source>
        <dbReference type="Proteomes" id="UP000516437"/>
    </source>
</evidence>
<comment type="similarity">
    <text evidence="2 9">Belongs to the trans-sulfuration enzymes family.</text>
</comment>
<dbReference type="Gene3D" id="3.90.1150.10">
    <property type="entry name" value="Aspartate Aminotransferase, domain 1"/>
    <property type="match status" value="1"/>
</dbReference>
<dbReference type="Proteomes" id="UP000516437">
    <property type="component" value="Chromosome 2"/>
</dbReference>
<dbReference type="EMBL" id="RXIC02000020">
    <property type="protein sequence ID" value="KAB1223012.1"/>
    <property type="molecule type" value="Genomic_DNA"/>
</dbReference>
<protein>
    <recommendedName>
        <fullName evidence="8">plant cystathionine gamma-synthase</fullName>
        <ecNumber evidence="8">2.5.1.160</ecNumber>
    </recommendedName>
</protein>
<accession>A0A6A1WCI2</accession>
<evidence type="ECO:0000256" key="3">
    <source>
        <dbReference type="ARBA" id="ARBA00022898"/>
    </source>
</evidence>
<comment type="caution">
    <text evidence="11">The sequence shown here is derived from an EMBL/GenBank/DDBJ whole genome shotgun (WGS) entry which is preliminary data.</text>
</comment>
<dbReference type="InterPro" id="IPR000277">
    <property type="entry name" value="Cys/Met-Metab_PyrdxlP-dep_enz"/>
</dbReference>
<proteinExistence type="inferred from homology"/>
<dbReference type="Pfam" id="PF01053">
    <property type="entry name" value="Cys_Met_Meta_PP"/>
    <property type="match status" value="1"/>
</dbReference>
<dbReference type="Gene3D" id="3.40.640.10">
    <property type="entry name" value="Type I PLP-dependent aspartate aminotransferase-like (Major domain)"/>
    <property type="match status" value="1"/>
</dbReference>
<comment type="catalytic activity">
    <reaction evidence="7">
        <text>O-phospho-L-homoserine + L-cysteine = L,L-cystathionine + phosphate</text>
        <dbReference type="Rhea" id="RHEA:80891"/>
        <dbReference type="ChEBI" id="CHEBI:35235"/>
        <dbReference type="ChEBI" id="CHEBI:43474"/>
        <dbReference type="ChEBI" id="CHEBI:57590"/>
        <dbReference type="ChEBI" id="CHEBI:58161"/>
        <dbReference type="EC" id="2.5.1.160"/>
    </reaction>
</comment>
<dbReference type="PANTHER" id="PTHR43379:SF1">
    <property type="entry name" value="CYSTATHIONINE GAMMA-SYNTHASE 1, CHLOROPLASTIC-RELATED"/>
    <property type="match status" value="1"/>
</dbReference>
<keyword evidence="4" id="KW-0486">Methionine biosynthesis</keyword>
<evidence type="ECO:0000256" key="5">
    <source>
        <dbReference type="ARBA" id="ARBA00060510"/>
    </source>
</evidence>
<name>A0A6A1WCI2_9ROSI</name>
<comment type="cofactor">
    <cofactor evidence="1 9">
        <name>pyridoxal 5'-phosphate</name>
        <dbReference type="ChEBI" id="CHEBI:597326"/>
    </cofactor>
</comment>
<comment type="catalytic activity">
    <reaction evidence="6">
        <text>O-succinyl-L-homoserine + L-cysteine = L,L-cystathionine + succinate + H(+)</text>
        <dbReference type="Rhea" id="RHEA:20397"/>
        <dbReference type="ChEBI" id="CHEBI:15378"/>
        <dbReference type="ChEBI" id="CHEBI:30031"/>
        <dbReference type="ChEBI" id="CHEBI:35235"/>
        <dbReference type="ChEBI" id="CHEBI:57661"/>
        <dbReference type="ChEBI" id="CHEBI:58161"/>
    </reaction>
</comment>
<dbReference type="CDD" id="cd00614">
    <property type="entry name" value="CGS_like"/>
    <property type="match status" value="1"/>
</dbReference>
<evidence type="ECO:0000256" key="6">
    <source>
        <dbReference type="ARBA" id="ARBA00093222"/>
    </source>
</evidence>
<dbReference type="InterPro" id="IPR015421">
    <property type="entry name" value="PyrdxlP-dep_Trfase_major"/>
</dbReference>
<evidence type="ECO:0000313" key="11">
    <source>
        <dbReference type="EMBL" id="KAB1223012.1"/>
    </source>
</evidence>
<dbReference type="SUPFAM" id="SSF53383">
    <property type="entry name" value="PLP-dependent transferases"/>
    <property type="match status" value="1"/>
</dbReference>
<reference evidence="11 12" key="1">
    <citation type="journal article" date="2019" name="Plant Biotechnol. J.">
        <title>The red bayberry genome and genetic basis of sex determination.</title>
        <authorList>
            <person name="Jia H.M."/>
            <person name="Jia H.J."/>
            <person name="Cai Q.L."/>
            <person name="Wang Y."/>
            <person name="Zhao H.B."/>
            <person name="Yang W.F."/>
            <person name="Wang G.Y."/>
            <person name="Li Y.H."/>
            <person name="Zhan D.L."/>
            <person name="Shen Y.T."/>
            <person name="Niu Q.F."/>
            <person name="Chang L."/>
            <person name="Qiu J."/>
            <person name="Zhao L."/>
            <person name="Xie H.B."/>
            <person name="Fu W.Y."/>
            <person name="Jin J."/>
            <person name="Li X.W."/>
            <person name="Jiao Y."/>
            <person name="Zhou C.C."/>
            <person name="Tu T."/>
            <person name="Chai C.Y."/>
            <person name="Gao J.L."/>
            <person name="Fan L.J."/>
            <person name="van de Weg E."/>
            <person name="Wang J.Y."/>
            <person name="Gao Z.S."/>
        </authorList>
    </citation>
    <scope>NUCLEOTIDE SEQUENCE [LARGE SCALE GENOMIC DNA]</scope>
    <source>
        <tissue evidence="11">Leaves</tissue>
    </source>
</reference>
<organism evidence="11 12">
    <name type="scientific">Morella rubra</name>
    <name type="common">Chinese bayberry</name>
    <dbReference type="NCBI Taxonomy" id="262757"/>
    <lineage>
        <taxon>Eukaryota</taxon>
        <taxon>Viridiplantae</taxon>
        <taxon>Streptophyta</taxon>
        <taxon>Embryophyta</taxon>
        <taxon>Tracheophyta</taxon>
        <taxon>Spermatophyta</taxon>
        <taxon>Magnoliopsida</taxon>
        <taxon>eudicotyledons</taxon>
        <taxon>Gunneridae</taxon>
        <taxon>Pentapetalae</taxon>
        <taxon>rosids</taxon>
        <taxon>fabids</taxon>
        <taxon>Fagales</taxon>
        <taxon>Myricaceae</taxon>
        <taxon>Morella</taxon>
    </lineage>
</organism>
<dbReference type="InterPro" id="IPR044639">
    <property type="entry name" value="CGS1/2"/>
</dbReference>
<dbReference type="PANTHER" id="PTHR43379">
    <property type="entry name" value="CYSTATHIONINE GAMMA-SYNTHASE"/>
    <property type="match status" value="1"/>
</dbReference>
<dbReference type="OrthoDB" id="3512640at2759"/>
<keyword evidence="3 9" id="KW-0663">Pyridoxal phosphate</keyword>
<evidence type="ECO:0000256" key="7">
    <source>
        <dbReference type="ARBA" id="ARBA00093261"/>
    </source>
</evidence>
<gene>
    <name evidence="11" type="ORF">CJ030_MR2G025542</name>
</gene>
<dbReference type="InterPro" id="IPR015422">
    <property type="entry name" value="PyrdxlP-dep_Trfase_small"/>
</dbReference>
<dbReference type="EC" id="2.5.1.160" evidence="8"/>
<dbReference type="FunFam" id="3.40.640.10:FF:000046">
    <property type="entry name" value="Cystathionine gamma-lyase"/>
    <property type="match status" value="1"/>
</dbReference>
<dbReference type="GO" id="GO:0030170">
    <property type="term" value="F:pyridoxal phosphate binding"/>
    <property type="evidence" value="ECO:0007669"/>
    <property type="project" value="InterPro"/>
</dbReference>
<dbReference type="AlphaFoldDB" id="A0A6A1WCI2"/>
<dbReference type="GO" id="GO:0009086">
    <property type="term" value="P:methionine biosynthetic process"/>
    <property type="evidence" value="ECO:0007669"/>
    <property type="project" value="UniProtKB-KW"/>
</dbReference>
<sequence length="554" mass="59251">MAVSTCARVFRSFECRSEPDFSGAPKIGGAGRKPSHARFTGRLNSDSGTASFRGGLSSLIFRFPPNFVRQLSTKSRRNCSNIGVAQIVAASWSNNPASPSAAAAAAAAASAPAATEPSVDPTTGDGVALVEQGVDRNVNEGVNIDLEGLPTSRPSIFSSDRSLTIHAGERSGRGIVTDAITTPVVNASAYFFNNSAQLIDCKEKRHASFEYGRYGNPTTVVAEEKIRHVFDSCCLVGAESTVIMASGMCASTVMFMALVPAGGHIVTTTDCYRKTRIFIETILPRMGITATVIDPADVGALETALNKNKVSLFFTESPTNPFLRCVDIKLVSELCHSKGALVCIDGTFATPLNQKALALGADLVLHSATKYLGGHNDVLAGCISGSMKLVSEVRNLHHVMGGALNPNAAYLIIRGMKTLHLRVEQQNSTALGMAKILEAHPKVKHVYYPGLPSHPEHDLAKRQMTGFGGVVSFEVDGDLQTTIKFVDSLKIPYIAPSFGGCESIVDQPAIMSYWDLPQSERLKYGIMDNLVRFSFGVEDFEDLKADILQALGTI</sequence>
<dbReference type="GO" id="GO:0003962">
    <property type="term" value="F:cystathionine gamma-synthase activity"/>
    <property type="evidence" value="ECO:0007669"/>
    <property type="project" value="InterPro"/>
</dbReference>
<evidence type="ECO:0000256" key="1">
    <source>
        <dbReference type="ARBA" id="ARBA00001933"/>
    </source>
</evidence>
<comment type="pathway">
    <text evidence="5">Amino-acid biosynthesis; L-methionine biosynthesis via de novo pathway; L-cystathionine from O-succinyl-L-homoserine: step 1/1.</text>
</comment>